<protein>
    <submittedName>
        <fullName evidence="1">Protein kinase</fullName>
    </submittedName>
</protein>
<organism evidence="1 2">
    <name type="scientific">Klebsiella phage P510</name>
    <name type="common">Bacteriophage P510</name>
    <dbReference type="NCBI Taxonomy" id="2777229"/>
    <lineage>
        <taxon>Viruses</taxon>
        <taxon>Duplodnaviria</taxon>
        <taxon>Heunggongvirae</taxon>
        <taxon>Uroviricota</taxon>
        <taxon>Caudoviricetes</taxon>
        <taxon>Autographivirales</taxon>
        <taxon>Autotranscriptaviridae</taxon>
        <taxon>Studiervirinae</taxon>
        <taxon>Przondovirus</taxon>
        <taxon>Przondovirus P510</taxon>
    </lineage>
</organism>
<proteinExistence type="predicted"/>
<evidence type="ECO:0000313" key="2">
    <source>
        <dbReference type="Proteomes" id="UP000595783"/>
    </source>
</evidence>
<dbReference type="EMBL" id="MT966872">
    <property type="protein sequence ID" value="QOV05419.1"/>
    <property type="molecule type" value="Genomic_DNA"/>
</dbReference>
<keyword evidence="1" id="KW-0418">Kinase</keyword>
<sequence>MNYTDMQVRLDVIRKLPICELDKRQPLLVELIADIVNAETSDGGDTDSGRGLERQDYWHTLRLKALDAGFSLLGNGHFSAAFKHALLPGKVIKVGFKKEDSGAAYVAFCRMHQGRAGIPNVYHVARHAGCYTVVLDELEPCNRSGNHLHDHYADLAYYFVECDYEPEEHHEKDLPFIETCQMIRDFFCGIASFDMHSGNIMFTKDGRPVITDPVSFSADHDREPFSLEPEDLLAEIEQIAHDKMIERCKRNKAKRDPNGELRIARRKANKERRARRKAHARRMKERALHDAEILKAARELPEGLGWGLAPRMDFPAVEERGRLNADVFKEDLAVLEQRVNAWVACEGLAIQQGKPLAIDNYLQGRLMG</sequence>
<reference evidence="1 2" key="1">
    <citation type="submission" date="2020-09" db="EMBL/GenBank/DDBJ databases">
        <authorList>
            <person name="Li M."/>
        </authorList>
    </citation>
    <scope>NUCLEOTIDE SEQUENCE [LARGE SCALE GENOMIC DNA]</scope>
</reference>
<keyword evidence="2" id="KW-1185">Reference proteome</keyword>
<accession>A0A7S6R7J7</accession>
<dbReference type="Proteomes" id="UP000595783">
    <property type="component" value="Segment"/>
</dbReference>
<dbReference type="GO" id="GO:0016301">
    <property type="term" value="F:kinase activity"/>
    <property type="evidence" value="ECO:0007669"/>
    <property type="project" value="UniProtKB-KW"/>
</dbReference>
<name>A0A7S6R7J7_BPK51</name>
<evidence type="ECO:0000313" key="1">
    <source>
        <dbReference type="EMBL" id="QOV05419.1"/>
    </source>
</evidence>
<keyword evidence="1" id="KW-0808">Transferase</keyword>